<reference evidence="4" key="2">
    <citation type="journal article" date="2018" name="BMC Genomics">
        <title>A manually annotated Actinidia chinensis var. chinensis (kiwifruit) genome highlights the challenges associated with draft genomes and gene prediction in plants.</title>
        <authorList>
            <person name="Pilkington S.M."/>
            <person name="Crowhurst R."/>
            <person name="Hilario E."/>
            <person name="Nardozza S."/>
            <person name="Fraser L."/>
            <person name="Peng Y."/>
            <person name="Gunaseelan K."/>
            <person name="Simpson R."/>
            <person name="Tahir J."/>
            <person name="Deroles S.C."/>
            <person name="Templeton K."/>
            <person name="Luo Z."/>
            <person name="Davy M."/>
            <person name="Cheng C."/>
            <person name="McNeilage M."/>
            <person name="Scaglione D."/>
            <person name="Liu Y."/>
            <person name="Zhang Q."/>
            <person name="Datson P."/>
            <person name="De Silva N."/>
            <person name="Gardiner S.E."/>
            <person name="Bassett H."/>
            <person name="Chagne D."/>
            <person name="McCallum J."/>
            <person name="Dzierzon H."/>
            <person name="Deng C."/>
            <person name="Wang Y.Y."/>
            <person name="Barron L."/>
            <person name="Manako K."/>
            <person name="Bowen J."/>
            <person name="Foster T.M."/>
            <person name="Erridge Z.A."/>
            <person name="Tiffin H."/>
            <person name="Waite C.N."/>
            <person name="Davies K.M."/>
            <person name="Grierson E.P."/>
            <person name="Laing W.A."/>
            <person name="Kirk R."/>
            <person name="Chen X."/>
            <person name="Wood M."/>
            <person name="Montefiori M."/>
            <person name="Brummell D.A."/>
            <person name="Schwinn K.E."/>
            <person name="Catanach A."/>
            <person name="Fullerton C."/>
            <person name="Li D."/>
            <person name="Meiyalaghan S."/>
            <person name="Nieuwenhuizen N."/>
            <person name="Read N."/>
            <person name="Prakash R."/>
            <person name="Hunter D."/>
            <person name="Zhang H."/>
            <person name="McKenzie M."/>
            <person name="Knabel M."/>
            <person name="Harris A."/>
            <person name="Allan A.C."/>
            <person name="Gleave A."/>
            <person name="Chen A."/>
            <person name="Janssen B.J."/>
            <person name="Plunkett B."/>
            <person name="Ampomah-Dwamena C."/>
            <person name="Voogd C."/>
            <person name="Leif D."/>
            <person name="Lafferty D."/>
            <person name="Souleyre E.J.F."/>
            <person name="Varkonyi-Gasic E."/>
            <person name="Gambi F."/>
            <person name="Hanley J."/>
            <person name="Yao J.L."/>
            <person name="Cheung J."/>
            <person name="David K.M."/>
            <person name="Warren B."/>
            <person name="Marsh K."/>
            <person name="Snowden K.C."/>
            <person name="Lin-Wang K."/>
            <person name="Brian L."/>
            <person name="Martinez-Sanchez M."/>
            <person name="Wang M."/>
            <person name="Ileperuma N."/>
            <person name="Macnee N."/>
            <person name="Campin R."/>
            <person name="McAtee P."/>
            <person name="Drummond R.S.M."/>
            <person name="Espley R.V."/>
            <person name="Ireland H.S."/>
            <person name="Wu R."/>
            <person name="Atkinson R.G."/>
            <person name="Karunairetnam S."/>
            <person name="Bulley S."/>
            <person name="Chunkath S."/>
            <person name="Hanley Z."/>
            <person name="Storey R."/>
            <person name="Thrimawithana A.H."/>
            <person name="Thomson S."/>
            <person name="David C."/>
            <person name="Testolin R."/>
            <person name="Huang H."/>
            <person name="Hellens R.P."/>
            <person name="Schaffer R.J."/>
        </authorList>
    </citation>
    <scope>NUCLEOTIDE SEQUENCE [LARGE SCALE GENOMIC DNA]</scope>
    <source>
        <strain evidence="4">cv. Red5</strain>
    </source>
</reference>
<accession>A0A2R6RJU4</accession>
<dbReference type="InParanoid" id="A0A2R6RJU4"/>
<dbReference type="Gene3D" id="3.40.50.1010">
    <property type="entry name" value="5'-nuclease"/>
    <property type="match status" value="1"/>
</dbReference>
<feature type="region of interest" description="Disordered" evidence="1">
    <location>
        <begin position="862"/>
        <end position="891"/>
    </location>
</feature>
<feature type="compositionally biased region" description="Basic and acidic residues" evidence="1">
    <location>
        <begin position="468"/>
        <end position="488"/>
    </location>
</feature>
<organism evidence="3 4">
    <name type="scientific">Actinidia chinensis var. chinensis</name>
    <name type="common">Chinese soft-hair kiwi</name>
    <dbReference type="NCBI Taxonomy" id="1590841"/>
    <lineage>
        <taxon>Eukaryota</taxon>
        <taxon>Viridiplantae</taxon>
        <taxon>Streptophyta</taxon>
        <taxon>Embryophyta</taxon>
        <taxon>Tracheophyta</taxon>
        <taxon>Spermatophyta</taxon>
        <taxon>Magnoliopsida</taxon>
        <taxon>eudicotyledons</taxon>
        <taxon>Gunneridae</taxon>
        <taxon>Pentapetalae</taxon>
        <taxon>asterids</taxon>
        <taxon>Ericales</taxon>
        <taxon>Actinidiaceae</taxon>
        <taxon>Actinidia</taxon>
    </lineage>
</organism>
<dbReference type="AlphaFoldDB" id="A0A2R6RJU4"/>
<dbReference type="InterPro" id="IPR025605">
    <property type="entry name" value="OST-HTH/LOTUS_dom"/>
</dbReference>
<dbReference type="GO" id="GO:0005777">
    <property type="term" value="C:peroxisome"/>
    <property type="evidence" value="ECO:0007669"/>
    <property type="project" value="InterPro"/>
</dbReference>
<feature type="region of interest" description="Disordered" evidence="1">
    <location>
        <begin position="385"/>
        <end position="417"/>
    </location>
</feature>
<dbReference type="PROSITE" id="PS51644">
    <property type="entry name" value="HTH_OST"/>
    <property type="match status" value="2"/>
</dbReference>
<dbReference type="GO" id="GO:0004540">
    <property type="term" value="F:RNA nuclease activity"/>
    <property type="evidence" value="ECO:0007669"/>
    <property type="project" value="InterPro"/>
</dbReference>
<dbReference type="InterPro" id="IPR024768">
    <property type="entry name" value="Marf1"/>
</dbReference>
<reference evidence="3 4" key="1">
    <citation type="submission" date="2017-07" db="EMBL/GenBank/DDBJ databases">
        <title>An improved, manually edited Actinidia chinensis var. chinensis (kiwifruit) genome highlights the challenges associated with draft genomes and gene prediction in plants.</title>
        <authorList>
            <person name="Pilkington S."/>
            <person name="Crowhurst R."/>
            <person name="Hilario E."/>
            <person name="Nardozza S."/>
            <person name="Fraser L."/>
            <person name="Peng Y."/>
            <person name="Gunaseelan K."/>
            <person name="Simpson R."/>
            <person name="Tahir J."/>
            <person name="Deroles S."/>
            <person name="Templeton K."/>
            <person name="Luo Z."/>
            <person name="Davy M."/>
            <person name="Cheng C."/>
            <person name="Mcneilage M."/>
            <person name="Scaglione D."/>
            <person name="Liu Y."/>
            <person name="Zhang Q."/>
            <person name="Datson P."/>
            <person name="De Silva N."/>
            <person name="Gardiner S."/>
            <person name="Bassett H."/>
            <person name="Chagne D."/>
            <person name="Mccallum J."/>
            <person name="Dzierzon H."/>
            <person name="Deng C."/>
            <person name="Wang Y.-Y."/>
            <person name="Barron N."/>
            <person name="Manako K."/>
            <person name="Bowen J."/>
            <person name="Foster T."/>
            <person name="Erridge Z."/>
            <person name="Tiffin H."/>
            <person name="Waite C."/>
            <person name="Davies K."/>
            <person name="Grierson E."/>
            <person name="Laing W."/>
            <person name="Kirk R."/>
            <person name="Chen X."/>
            <person name="Wood M."/>
            <person name="Montefiori M."/>
            <person name="Brummell D."/>
            <person name="Schwinn K."/>
            <person name="Catanach A."/>
            <person name="Fullerton C."/>
            <person name="Li D."/>
            <person name="Meiyalaghan S."/>
            <person name="Nieuwenhuizen N."/>
            <person name="Read N."/>
            <person name="Prakash R."/>
            <person name="Hunter D."/>
            <person name="Zhang H."/>
            <person name="Mckenzie M."/>
            <person name="Knabel M."/>
            <person name="Harris A."/>
            <person name="Allan A."/>
            <person name="Chen A."/>
            <person name="Janssen B."/>
            <person name="Plunkett B."/>
            <person name="Dwamena C."/>
            <person name="Voogd C."/>
            <person name="Leif D."/>
            <person name="Lafferty D."/>
            <person name="Souleyre E."/>
            <person name="Varkonyi-Gasic E."/>
            <person name="Gambi F."/>
            <person name="Hanley J."/>
            <person name="Yao J.-L."/>
            <person name="Cheung J."/>
            <person name="David K."/>
            <person name="Warren B."/>
            <person name="Marsh K."/>
            <person name="Snowden K."/>
            <person name="Lin-Wang K."/>
            <person name="Brian L."/>
            <person name="Martinez-Sanchez M."/>
            <person name="Wang M."/>
            <person name="Ileperuma N."/>
            <person name="Macnee N."/>
            <person name="Campin R."/>
            <person name="Mcatee P."/>
            <person name="Drummond R."/>
            <person name="Espley R."/>
            <person name="Ireland H."/>
            <person name="Wu R."/>
            <person name="Atkinson R."/>
            <person name="Karunairetnam S."/>
            <person name="Bulley S."/>
            <person name="Chunkath S."/>
            <person name="Hanley Z."/>
            <person name="Storey R."/>
            <person name="Thrimawithana A."/>
            <person name="Thomson S."/>
            <person name="David C."/>
            <person name="Testolin R."/>
        </authorList>
    </citation>
    <scope>NUCLEOTIDE SEQUENCE [LARGE SCALE GENOMIC DNA]</scope>
    <source>
        <strain evidence="4">cv. Red5</strain>
        <tissue evidence="3">Young leaf</tissue>
    </source>
</reference>
<proteinExistence type="predicted"/>
<feature type="region of interest" description="Disordered" evidence="1">
    <location>
        <begin position="457"/>
        <end position="493"/>
    </location>
</feature>
<feature type="domain" description="HTH OST-type" evidence="2">
    <location>
        <begin position="269"/>
        <end position="340"/>
    </location>
</feature>
<dbReference type="CDD" id="cd10910">
    <property type="entry name" value="PIN_limkain_b1_N_like"/>
    <property type="match status" value="1"/>
</dbReference>
<gene>
    <name evidence="3" type="ORF">CEY00_Acc33563</name>
</gene>
<feature type="region of interest" description="Disordered" evidence="1">
    <location>
        <begin position="652"/>
        <end position="673"/>
    </location>
</feature>
<dbReference type="InterPro" id="IPR021139">
    <property type="entry name" value="NYN"/>
</dbReference>
<feature type="region of interest" description="Disordered" evidence="1">
    <location>
        <begin position="803"/>
        <end position="844"/>
    </location>
</feature>
<evidence type="ECO:0000256" key="1">
    <source>
        <dbReference type="SAM" id="MobiDB-lite"/>
    </source>
</evidence>
<feature type="region of interest" description="Disordered" evidence="1">
    <location>
        <begin position="901"/>
        <end position="920"/>
    </location>
</feature>
<dbReference type="FunCoup" id="A0A2R6RJU4">
    <property type="interactions" value="1586"/>
</dbReference>
<keyword evidence="4" id="KW-1185">Reference proteome</keyword>
<dbReference type="CDD" id="cd08824">
    <property type="entry name" value="LOTUS"/>
    <property type="match status" value="2"/>
</dbReference>
<sequence>MKPLSRRIVFVLSSRSLSTNPISNGEFHYHSLRIARFSTSSNSFHSLSSSSLFHSKRDEESRNVRVSVWWDFENCSLPAGANVFKVAQSVADAVRANGIKGPIQITAFGDMLQLSRSNQEALSATGINLTHIPHGGKNSADRSLLVDLMYWVSQNPPPAHLFLISGDRDFAGILHRLRMNNYNILLASSETAPSVLCSAASIMWQWSALVKGENLTGKYFNQPPDGPYGSWYGHYRVALQDPFAVTEQPACPRPEEVAESNSDRKLRPVPKPVVRQICNILRSYPNGVSLAEFSAELRSNVSIDKDLYGYKKFSRFLLSMPHILKLQPGNDGQHFVTIVGPRTTEPVESGPGIATGPVTSTEEPDSAITPKVNAENVSNTKRMDVNLSLPPTSAKEAPRKSEPSQMKLQDTPHPEKVNNADEAEKHLHPVEESTSTSEVGVFRRLWRKWFAVKDEEHDTPWNGSSCIPEERPTTDGSTEKPKTEEKCVKSTCQSTDPVGPVPFSLSSNEAVDGKVAGGDEAYSDKSSRDASFFKQLISRCTFWRKNPNSENLSEQSSGKLNEATADSGKHEAFFDETFWKEMEAFIDTPPNGSVLVLQSRSREQMARNLLKQGPLVLRSLRQSDLLHLVDLMISEKRWVEECPSQTYPFKLNRRGGKSLTSSNSPNSNGLQSIFLSTAPQSNSQSLPDHEKEMRLQHLSHTGVSPPVINKKTSGKSRNEVLADCQKLVDDIVKEHPEGFNMGSFRRVFLDRFGYSLDVQKLGYQKLATLLQIMPGVRIESTHILPCNVAPNVRENNASVAIANSNSELSDASRKDDDLDSPWEELGPVDNTGPKQNGRDFVSKRAVNEETVRRINQDYEALSDDYFSDSEEETSSLTGSEGQRKRRTNDEDSSLLRILDSWHSTEETNRKEGSENADGMVDCSQKAVKPPAASGAGIKTETPVVNCGAKQRPFKSYSFVSDQIGDNKDKLIDGILTSLKKSGESRIQG</sequence>
<dbReference type="Proteomes" id="UP000241394">
    <property type="component" value="Chromosome LG5"/>
</dbReference>
<dbReference type="OMA" id="GHYKAPL"/>
<evidence type="ECO:0000313" key="3">
    <source>
        <dbReference type="EMBL" id="PSS30294.1"/>
    </source>
</evidence>
<evidence type="ECO:0000259" key="2">
    <source>
        <dbReference type="PROSITE" id="PS51644"/>
    </source>
</evidence>
<dbReference type="PANTHER" id="PTHR14379:SF6">
    <property type="entry name" value="EMB|CAB71880.1"/>
    <property type="match status" value="1"/>
</dbReference>
<dbReference type="InterPro" id="IPR041966">
    <property type="entry name" value="LOTUS-like"/>
</dbReference>
<dbReference type="Gene3D" id="3.30.420.610">
    <property type="entry name" value="LOTUS domain-like"/>
    <property type="match status" value="2"/>
</dbReference>
<feature type="compositionally biased region" description="Acidic residues" evidence="1">
    <location>
        <begin position="862"/>
        <end position="873"/>
    </location>
</feature>
<name>A0A2R6RJU4_ACTCC</name>
<dbReference type="Gramene" id="PSS30294">
    <property type="protein sequence ID" value="PSS30294"/>
    <property type="gene ID" value="CEY00_Acc33563"/>
</dbReference>
<feature type="domain" description="HTH OST-type" evidence="2">
    <location>
        <begin position="720"/>
        <end position="796"/>
    </location>
</feature>
<dbReference type="OrthoDB" id="549353at2759"/>
<protein>
    <submittedName>
        <fullName evidence="3">Meiosis arrest female protein</fullName>
    </submittedName>
</protein>
<dbReference type="Pfam" id="PF01936">
    <property type="entry name" value="NYN"/>
    <property type="match status" value="1"/>
</dbReference>
<dbReference type="PANTHER" id="PTHR14379">
    <property type="entry name" value="LIMKAIN B LKAP"/>
    <property type="match status" value="1"/>
</dbReference>
<dbReference type="GO" id="GO:0010468">
    <property type="term" value="P:regulation of gene expression"/>
    <property type="evidence" value="ECO:0007669"/>
    <property type="project" value="InterPro"/>
</dbReference>
<comment type="caution">
    <text evidence="3">The sequence shown here is derived from an EMBL/GenBank/DDBJ whole genome shotgun (WGS) entry which is preliminary data.</text>
</comment>
<feature type="compositionally biased region" description="Polar residues" evidence="1">
    <location>
        <begin position="658"/>
        <end position="673"/>
    </location>
</feature>
<dbReference type="STRING" id="1590841.A0A2R6RJU4"/>
<dbReference type="Pfam" id="PF12872">
    <property type="entry name" value="OST-HTH"/>
    <property type="match status" value="2"/>
</dbReference>
<feature type="compositionally biased region" description="Basic and acidic residues" evidence="1">
    <location>
        <begin position="902"/>
        <end position="913"/>
    </location>
</feature>
<dbReference type="EMBL" id="NKQK01000005">
    <property type="protein sequence ID" value="PSS30294.1"/>
    <property type="molecule type" value="Genomic_DNA"/>
</dbReference>
<feature type="region of interest" description="Disordered" evidence="1">
    <location>
        <begin position="342"/>
        <end position="367"/>
    </location>
</feature>
<evidence type="ECO:0000313" key="4">
    <source>
        <dbReference type="Proteomes" id="UP000241394"/>
    </source>
</evidence>